<dbReference type="Gene3D" id="3.40.605.10">
    <property type="entry name" value="Aldehyde Dehydrogenase, Chain A, domain 1"/>
    <property type="match status" value="1"/>
</dbReference>
<sequence length="86" mass="9424">LFINNEWQDAVSGKTFPTINPSTGEVICQVAEADKADVDKAVKAAQNAFRLGSPWRRMDASDRGLLLYKLADAVEKDSAYLAVSTY</sequence>
<evidence type="ECO:0000313" key="2">
    <source>
        <dbReference type="EMBL" id="MEQ2235099.1"/>
    </source>
</evidence>
<name>A0ABV0TQA4_9TELE</name>
<gene>
    <name evidence="2" type="primary">ALDH2_2</name>
    <name evidence="2" type="ORF">ILYODFUR_038165</name>
</gene>
<dbReference type="PANTHER" id="PTHR11699">
    <property type="entry name" value="ALDEHYDE DEHYDROGENASE-RELATED"/>
    <property type="match status" value="1"/>
</dbReference>
<reference evidence="2 3" key="1">
    <citation type="submission" date="2021-06" db="EMBL/GenBank/DDBJ databases">
        <authorList>
            <person name="Palmer J.M."/>
        </authorList>
    </citation>
    <scope>NUCLEOTIDE SEQUENCE [LARGE SCALE GENOMIC DNA]</scope>
    <source>
        <strain evidence="3">if_2019</strain>
        <tissue evidence="2">Muscle</tissue>
    </source>
</reference>
<dbReference type="InterPro" id="IPR016162">
    <property type="entry name" value="Ald_DH_N"/>
</dbReference>
<dbReference type="InterPro" id="IPR015590">
    <property type="entry name" value="Aldehyde_DH_dom"/>
</dbReference>
<feature type="domain" description="Aldehyde dehydrogenase" evidence="1">
    <location>
        <begin position="7"/>
        <end position="82"/>
    </location>
</feature>
<dbReference type="Proteomes" id="UP001482620">
    <property type="component" value="Unassembled WGS sequence"/>
</dbReference>
<keyword evidence="3" id="KW-1185">Reference proteome</keyword>
<protein>
    <submittedName>
        <fullName evidence="2">Aldehyde dehydrogenase, mitochondrial</fullName>
    </submittedName>
</protein>
<evidence type="ECO:0000313" key="3">
    <source>
        <dbReference type="Proteomes" id="UP001482620"/>
    </source>
</evidence>
<evidence type="ECO:0000259" key="1">
    <source>
        <dbReference type="Pfam" id="PF00171"/>
    </source>
</evidence>
<organism evidence="2 3">
    <name type="scientific">Ilyodon furcidens</name>
    <name type="common">goldbreast splitfin</name>
    <dbReference type="NCBI Taxonomy" id="33524"/>
    <lineage>
        <taxon>Eukaryota</taxon>
        <taxon>Metazoa</taxon>
        <taxon>Chordata</taxon>
        <taxon>Craniata</taxon>
        <taxon>Vertebrata</taxon>
        <taxon>Euteleostomi</taxon>
        <taxon>Actinopterygii</taxon>
        <taxon>Neopterygii</taxon>
        <taxon>Teleostei</taxon>
        <taxon>Neoteleostei</taxon>
        <taxon>Acanthomorphata</taxon>
        <taxon>Ovalentaria</taxon>
        <taxon>Atherinomorphae</taxon>
        <taxon>Cyprinodontiformes</taxon>
        <taxon>Goodeidae</taxon>
        <taxon>Ilyodon</taxon>
    </lineage>
</organism>
<proteinExistence type="predicted"/>
<dbReference type="SUPFAM" id="SSF53720">
    <property type="entry name" value="ALDH-like"/>
    <property type="match status" value="1"/>
</dbReference>
<feature type="non-terminal residue" evidence="2">
    <location>
        <position position="1"/>
    </location>
</feature>
<accession>A0ABV0TQA4</accession>
<comment type="caution">
    <text evidence="2">The sequence shown here is derived from an EMBL/GenBank/DDBJ whole genome shotgun (WGS) entry which is preliminary data.</text>
</comment>
<dbReference type="InterPro" id="IPR016161">
    <property type="entry name" value="Ald_DH/histidinol_DH"/>
</dbReference>
<dbReference type="Pfam" id="PF00171">
    <property type="entry name" value="Aldedh"/>
    <property type="match status" value="1"/>
</dbReference>
<dbReference type="EMBL" id="JAHRIQ010043903">
    <property type="protein sequence ID" value="MEQ2235099.1"/>
    <property type="molecule type" value="Genomic_DNA"/>
</dbReference>